<reference evidence="2 3" key="1">
    <citation type="journal article" date="2017" name="Mol. Biol. Evol.">
        <title>The 4-celled Tetrabaena socialis nuclear genome reveals the essential components for genetic control of cell number at the origin of multicellularity in the volvocine lineage.</title>
        <authorList>
            <person name="Featherston J."/>
            <person name="Arakaki Y."/>
            <person name="Hanschen E.R."/>
            <person name="Ferris P.J."/>
            <person name="Michod R.E."/>
            <person name="Olson B.J.S.C."/>
            <person name="Nozaki H."/>
            <person name="Durand P.M."/>
        </authorList>
    </citation>
    <scope>NUCLEOTIDE SEQUENCE [LARGE SCALE GENOMIC DNA]</scope>
    <source>
        <strain evidence="2 3">NIES-571</strain>
    </source>
</reference>
<feature type="region of interest" description="Disordered" evidence="1">
    <location>
        <begin position="43"/>
        <end position="89"/>
    </location>
</feature>
<dbReference type="AlphaFoldDB" id="A0A2J7ZUN5"/>
<comment type="caution">
    <text evidence="2">The sequence shown here is derived from an EMBL/GenBank/DDBJ whole genome shotgun (WGS) entry which is preliminary data.</text>
</comment>
<organism evidence="2 3">
    <name type="scientific">Tetrabaena socialis</name>
    <dbReference type="NCBI Taxonomy" id="47790"/>
    <lineage>
        <taxon>Eukaryota</taxon>
        <taxon>Viridiplantae</taxon>
        <taxon>Chlorophyta</taxon>
        <taxon>core chlorophytes</taxon>
        <taxon>Chlorophyceae</taxon>
        <taxon>CS clade</taxon>
        <taxon>Chlamydomonadales</taxon>
        <taxon>Tetrabaenaceae</taxon>
        <taxon>Tetrabaena</taxon>
    </lineage>
</organism>
<dbReference type="OrthoDB" id="2414538at2759"/>
<accession>A0A2J7ZUN5</accession>
<evidence type="ECO:0000313" key="3">
    <source>
        <dbReference type="Proteomes" id="UP000236333"/>
    </source>
</evidence>
<evidence type="ECO:0000313" key="2">
    <source>
        <dbReference type="EMBL" id="PNH03972.1"/>
    </source>
</evidence>
<proteinExistence type="predicted"/>
<feature type="compositionally biased region" description="Gly residues" evidence="1">
    <location>
        <begin position="47"/>
        <end position="60"/>
    </location>
</feature>
<evidence type="ECO:0000256" key="1">
    <source>
        <dbReference type="SAM" id="MobiDB-lite"/>
    </source>
</evidence>
<feature type="compositionally biased region" description="Low complexity" evidence="1">
    <location>
        <begin position="61"/>
        <end position="76"/>
    </location>
</feature>
<gene>
    <name evidence="2" type="ORF">TSOC_009917</name>
</gene>
<keyword evidence="3" id="KW-1185">Reference proteome</keyword>
<protein>
    <submittedName>
        <fullName evidence="2">Uncharacterized protein</fullName>
    </submittedName>
</protein>
<sequence length="171" mass="17250">MPRWTLLRPRPPQVRAPWRALQSLTPDATQLADPDWCPEIVRRAGGCPTGGGDGGTGPSSGGAVEASGPGSASASGPGQGKGPDPLPPSVAEAVLAARHGAIVPLTVMTVDVLAMTNDHTNRTPVTSKDDPVVCIGCDVRTYGTTCDGASRRSPAAGGKVVFMVAGQGACL</sequence>
<dbReference type="Proteomes" id="UP000236333">
    <property type="component" value="Unassembled WGS sequence"/>
</dbReference>
<dbReference type="EMBL" id="PGGS01000439">
    <property type="protein sequence ID" value="PNH03972.1"/>
    <property type="molecule type" value="Genomic_DNA"/>
</dbReference>
<name>A0A2J7ZUN5_9CHLO</name>